<dbReference type="Proteomes" id="UP000094526">
    <property type="component" value="Unassembled WGS sequence"/>
</dbReference>
<evidence type="ECO:0000256" key="1">
    <source>
        <dbReference type="SAM" id="MobiDB-lite"/>
    </source>
</evidence>
<name>A0A1C1CHF3_9EURO</name>
<proteinExistence type="predicted"/>
<sequence length="714" mass="77237">MHRSVLKLRERYQLSYELPHEAYASHVYPRQSSNGSTVVVHGHEQGLRLVWYAGKGFKPKKDTLAPKVNGTSKSDPMVIDLDDDDEPTAAEDTAAPAEFEEDEEEIDPYVPYRDVVRYIDIPLGTPATRIAVPQIAKDIDQASPGAWPTIYSDRIIVAAACSDLALRIISAPLDPPAPEVQDPSKMDIQIVKLEGANSHQQFVSDIAITHTGTPSGEQEGADGQTQYRPQTRSQSQARQEPEDAHAVQWSLLIASISCTGSGLLLVHRLPIRRDQILAGPEYSVPFRRTYLATSSVSAELSFNTSPYPAERHSSLLVTLPSNSTVKVYQVFQQAHPRDRRGSNATDASISSTRSVRTGGTDRGRFLITLLPPFCQQDNEVTHRRKRILGAKWVAAGRAVIALLEDGEWGIWDLEAVGPTSTTSGANLIRGQGNISGIHGGSLTRFSATSHILPFAEIKQKSSHSQPQPSSGSLAPMTPSTRKVRSEGLFHGSKASTGANQPNAQVRGSIVVEEKSSTRPSHDECIIISYADEIIYVPSILAFWKGEAKPVRLPSIRLGGQAPRSINILTISASHDNPFSASSDFDTMPSTPDTLVQTSHRLILSLNPLSSSSSLANASTLNPAPPSDQTLLASGDLDVEGMDRMLEDMSGAGATKRPMNVFTKSVGFRIDEDGDGDGDIDMAASPTPAKAGPRITNGRNVFGGETPVPKRRIFT</sequence>
<feature type="region of interest" description="Disordered" evidence="1">
    <location>
        <begin position="458"/>
        <end position="485"/>
    </location>
</feature>
<organism evidence="2 3">
    <name type="scientific">Cladophialophora carrionii</name>
    <dbReference type="NCBI Taxonomy" id="86049"/>
    <lineage>
        <taxon>Eukaryota</taxon>
        <taxon>Fungi</taxon>
        <taxon>Dikarya</taxon>
        <taxon>Ascomycota</taxon>
        <taxon>Pezizomycotina</taxon>
        <taxon>Eurotiomycetes</taxon>
        <taxon>Chaetothyriomycetidae</taxon>
        <taxon>Chaetothyriales</taxon>
        <taxon>Herpotrichiellaceae</taxon>
        <taxon>Cladophialophora</taxon>
    </lineage>
</organism>
<dbReference type="OrthoDB" id="5323870at2759"/>
<dbReference type="eggNOG" id="ENOG502SJ54">
    <property type="taxonomic scope" value="Eukaryota"/>
</dbReference>
<dbReference type="STRING" id="86049.A0A1C1CHF3"/>
<feature type="compositionally biased region" description="Polar residues" evidence="1">
    <location>
        <begin position="342"/>
        <end position="357"/>
    </location>
</feature>
<feature type="region of interest" description="Disordered" evidence="1">
    <location>
        <begin position="63"/>
        <end position="104"/>
    </location>
</feature>
<gene>
    <name evidence="2" type="ORF">CLCR_03332</name>
</gene>
<protein>
    <recommendedName>
        <fullName evidence="4">Nucleoporin NUP37</fullName>
    </recommendedName>
</protein>
<feature type="region of interest" description="Disordered" evidence="1">
    <location>
        <begin position="210"/>
        <end position="241"/>
    </location>
</feature>
<feature type="region of interest" description="Disordered" evidence="1">
    <location>
        <begin position="335"/>
        <end position="357"/>
    </location>
</feature>
<feature type="compositionally biased region" description="Low complexity" evidence="1">
    <location>
        <begin position="462"/>
        <end position="472"/>
    </location>
</feature>
<feature type="compositionally biased region" description="Acidic residues" evidence="1">
    <location>
        <begin position="80"/>
        <end position="89"/>
    </location>
</feature>
<feature type="region of interest" description="Disordered" evidence="1">
    <location>
        <begin position="683"/>
        <end position="714"/>
    </location>
</feature>
<evidence type="ECO:0000313" key="3">
    <source>
        <dbReference type="Proteomes" id="UP000094526"/>
    </source>
</evidence>
<dbReference type="EMBL" id="LGRB01000013">
    <property type="protein sequence ID" value="OCT47902.1"/>
    <property type="molecule type" value="Genomic_DNA"/>
</dbReference>
<keyword evidence="3" id="KW-1185">Reference proteome</keyword>
<dbReference type="AlphaFoldDB" id="A0A1C1CHF3"/>
<accession>A0A1C1CHF3</accession>
<evidence type="ECO:0008006" key="4">
    <source>
        <dbReference type="Google" id="ProtNLM"/>
    </source>
</evidence>
<dbReference type="VEuPathDB" id="FungiDB:CLCR_03332"/>
<dbReference type="VEuPathDB" id="FungiDB:G647_04452"/>
<evidence type="ECO:0000313" key="2">
    <source>
        <dbReference type="EMBL" id="OCT47902.1"/>
    </source>
</evidence>
<comment type="caution">
    <text evidence="2">The sequence shown here is derived from an EMBL/GenBank/DDBJ whole genome shotgun (WGS) entry which is preliminary data.</text>
</comment>
<reference evidence="3" key="1">
    <citation type="submission" date="2015-07" db="EMBL/GenBank/DDBJ databases">
        <authorList>
            <person name="Teixeira M.M."/>
            <person name="Souza R.C."/>
            <person name="Almeida L.G."/>
            <person name="Vicente V.A."/>
            <person name="de Hoog S."/>
            <person name="Bocca A.L."/>
            <person name="de Almeida S.R."/>
            <person name="Vasconcelos A.T."/>
            <person name="Felipe M.S."/>
        </authorList>
    </citation>
    <scope>NUCLEOTIDE SEQUENCE [LARGE SCALE GENOMIC DNA]</scope>
    <source>
        <strain evidence="3">KSF</strain>
    </source>
</reference>
<feature type="compositionally biased region" description="Polar residues" evidence="1">
    <location>
        <begin position="223"/>
        <end position="238"/>
    </location>
</feature>